<dbReference type="PANTHER" id="PTHR31147:SF66">
    <property type="entry name" value="OS05G0315700 PROTEIN"/>
    <property type="match status" value="1"/>
</dbReference>
<protein>
    <submittedName>
        <fullName evidence="3">Benzyl alcohol O-benzoyltransferase</fullName>
    </submittedName>
</protein>
<evidence type="ECO:0000313" key="3">
    <source>
        <dbReference type="EMBL" id="JAT51394.1"/>
    </source>
</evidence>
<dbReference type="GO" id="GO:0016740">
    <property type="term" value="F:transferase activity"/>
    <property type="evidence" value="ECO:0007669"/>
    <property type="project" value="UniProtKB-KW"/>
</dbReference>
<dbReference type="PANTHER" id="PTHR31147">
    <property type="entry name" value="ACYL TRANSFERASE 4"/>
    <property type="match status" value="1"/>
</dbReference>
<keyword evidence="2 3" id="KW-0808">Transferase</keyword>
<dbReference type="InterPro" id="IPR023213">
    <property type="entry name" value="CAT-like_dom_sf"/>
</dbReference>
<organism evidence="3">
    <name type="scientific">Anthurium amnicola</name>
    <dbReference type="NCBI Taxonomy" id="1678845"/>
    <lineage>
        <taxon>Eukaryota</taxon>
        <taxon>Viridiplantae</taxon>
        <taxon>Streptophyta</taxon>
        <taxon>Embryophyta</taxon>
        <taxon>Tracheophyta</taxon>
        <taxon>Spermatophyta</taxon>
        <taxon>Magnoliopsida</taxon>
        <taxon>Liliopsida</taxon>
        <taxon>Araceae</taxon>
        <taxon>Pothoideae</taxon>
        <taxon>Potheae</taxon>
        <taxon>Anthurium</taxon>
    </lineage>
</organism>
<proteinExistence type="inferred from homology"/>
<sequence length="443" mass="48748">MATSPLAFSVRRLEPVLVAPAEPTPHEFKSLSDIDVQDGTRYQVCGIWFYHGKPPGTAGGELDRARTIRDALSRALVYYYPFAGRIRRAVDGGKPVVECTGEGVLFVEADADVRLEQFGDAILPPIPCAEELLGNVEGSEGVFDCPLLLIQVTRLLCGGIAMAVRLNHVISDAPGLFQFLRATAQLARGALRPTPLPVWKRELLDARDPPQVTCVHHEFDEEEQTEPADSVLSSFFFLRKDVTALRKQLPDDLQRSTTFDVLTACLWRCRTAALGLRPDQRVRGMCIVTGHGRYPALVPEGYYGNAFAHPAALTTAGELCRNPLAYAVRLVRRAKSEMTEEYLRSLADFMAAKRWPSFTASPGSAIFSDLRQLGLRDVDFGWGDAAFTTPLNVLDVGTFYVPCTNGKGEEGIAVVVRLPAPAMDRMAREIESMLKDPPEVTEL</sequence>
<dbReference type="Pfam" id="PF02458">
    <property type="entry name" value="Transferase"/>
    <property type="match status" value="1"/>
</dbReference>
<dbReference type="EMBL" id="GDJX01016542">
    <property type="protein sequence ID" value="JAT51394.1"/>
    <property type="molecule type" value="Transcribed_RNA"/>
</dbReference>
<dbReference type="Gene3D" id="3.30.559.10">
    <property type="entry name" value="Chloramphenicol acetyltransferase-like domain"/>
    <property type="match status" value="2"/>
</dbReference>
<evidence type="ECO:0000256" key="2">
    <source>
        <dbReference type="ARBA" id="ARBA00022679"/>
    </source>
</evidence>
<gene>
    <name evidence="3" type="primary">HSR201_0</name>
    <name evidence="3" type="ORF">g.85894</name>
</gene>
<dbReference type="AlphaFoldDB" id="A0A1D1Y9W0"/>
<name>A0A1D1Y9W0_9ARAE</name>
<comment type="similarity">
    <text evidence="1">Belongs to the plant acyltransferase family.</text>
</comment>
<evidence type="ECO:0000256" key="1">
    <source>
        <dbReference type="ARBA" id="ARBA00009861"/>
    </source>
</evidence>
<accession>A0A1D1Y9W0</accession>
<reference evidence="3" key="1">
    <citation type="submission" date="2015-07" db="EMBL/GenBank/DDBJ databases">
        <title>Transcriptome Assembly of Anthurium amnicola.</title>
        <authorList>
            <person name="Suzuki J."/>
        </authorList>
    </citation>
    <scope>NUCLEOTIDE SEQUENCE</scope>
</reference>
<dbReference type="InterPro" id="IPR050898">
    <property type="entry name" value="Plant_acyltransferase"/>
</dbReference>